<dbReference type="Proteomes" id="UP001500994">
    <property type="component" value="Unassembled WGS sequence"/>
</dbReference>
<reference evidence="2" key="1">
    <citation type="journal article" date="2019" name="Int. J. Syst. Evol. Microbiol.">
        <title>The Global Catalogue of Microorganisms (GCM) 10K type strain sequencing project: providing services to taxonomists for standard genome sequencing and annotation.</title>
        <authorList>
            <consortium name="The Broad Institute Genomics Platform"/>
            <consortium name="The Broad Institute Genome Sequencing Center for Infectious Disease"/>
            <person name="Wu L."/>
            <person name="Ma J."/>
        </authorList>
    </citation>
    <scope>NUCLEOTIDE SEQUENCE [LARGE SCALE GENOMIC DNA]</scope>
    <source>
        <strain evidence="2">JCM 16374</strain>
    </source>
</reference>
<evidence type="ECO:0000313" key="1">
    <source>
        <dbReference type="EMBL" id="GAA2671494.1"/>
    </source>
</evidence>
<evidence type="ECO:0000313" key="2">
    <source>
        <dbReference type="Proteomes" id="UP001500994"/>
    </source>
</evidence>
<accession>A0ABP6EPG8</accession>
<dbReference type="Gene3D" id="3.40.50.450">
    <property type="match status" value="1"/>
</dbReference>
<proteinExistence type="predicted"/>
<keyword evidence="2" id="KW-1185">Reference proteome</keyword>
<protein>
    <recommendedName>
        <fullName evidence="3">DNA recombination-mediator protein A</fullName>
    </recommendedName>
</protein>
<organism evidence="1 2">
    <name type="scientific">Streptomyces lunalinharesii</name>
    <dbReference type="NCBI Taxonomy" id="333384"/>
    <lineage>
        <taxon>Bacteria</taxon>
        <taxon>Bacillati</taxon>
        <taxon>Actinomycetota</taxon>
        <taxon>Actinomycetes</taxon>
        <taxon>Kitasatosporales</taxon>
        <taxon>Streptomycetaceae</taxon>
        <taxon>Streptomyces</taxon>
    </lineage>
</organism>
<dbReference type="RefSeq" id="WP_344579277.1">
    <property type="nucleotide sequence ID" value="NZ_BAAARK010000016.1"/>
</dbReference>
<gene>
    <name evidence="1" type="ORF">GCM10009864_47230</name>
</gene>
<sequence length="152" mass="16839">MTLTITITGTRSTGHHQLTWYTALFARYLGPFTDAANRFYVGGAKGIDSLSLLWLAGHSKAPVTVVVPGTLDQQPAEAQQAVNHCRERISEVVELRAPELRTPAYYARNRYMVDRSDMVIGFPLEGGERTSGTWQTINHAAENQQARLIVPV</sequence>
<name>A0ABP6EPG8_9ACTN</name>
<dbReference type="EMBL" id="BAAARK010000016">
    <property type="protein sequence ID" value="GAA2671494.1"/>
    <property type="molecule type" value="Genomic_DNA"/>
</dbReference>
<evidence type="ECO:0008006" key="3">
    <source>
        <dbReference type="Google" id="ProtNLM"/>
    </source>
</evidence>
<dbReference type="SUPFAM" id="SSF102405">
    <property type="entry name" value="MCP/YpsA-like"/>
    <property type="match status" value="1"/>
</dbReference>
<comment type="caution">
    <text evidence="1">The sequence shown here is derived from an EMBL/GenBank/DDBJ whole genome shotgun (WGS) entry which is preliminary data.</text>
</comment>